<keyword evidence="2" id="KW-1185">Reference proteome</keyword>
<name>A0ABQ0IZE4_GLUTH</name>
<protein>
    <submittedName>
        <fullName evidence="1">Uncharacterized protein</fullName>
    </submittedName>
</protein>
<dbReference type="Proteomes" id="UP000018209">
    <property type="component" value="Unassembled WGS sequence"/>
</dbReference>
<accession>A0ABQ0IZE4</accession>
<evidence type="ECO:0000313" key="1">
    <source>
        <dbReference type="EMBL" id="GAD27574.1"/>
    </source>
</evidence>
<proteinExistence type="predicted"/>
<reference evidence="1 2" key="1">
    <citation type="submission" date="2013-08" db="EMBL/GenBank/DDBJ databases">
        <title>Gluconobacter thailandicus NBRC 3257 whole genome sequence.</title>
        <authorList>
            <person name="Matsutani M."/>
            <person name="Yakushi T."/>
            <person name="Matsushita K."/>
        </authorList>
    </citation>
    <scope>NUCLEOTIDE SEQUENCE [LARGE SCALE GENOMIC DNA]</scope>
    <source>
        <strain evidence="1 2">NBRC 3257</strain>
    </source>
</reference>
<sequence>MSEPTEDGISNPTLHQLKEVFQDEALLADFLLKYGGWRVFIPKNKPSDEKRCRMGRFSIYRLVPEDVADRFREHWPSYLCPIPKCDSFLLHHLIKSGKSNFEIVQTMRISLGALKAYKARHGLRASDMEFV</sequence>
<evidence type="ECO:0000313" key="2">
    <source>
        <dbReference type="Proteomes" id="UP000018209"/>
    </source>
</evidence>
<organism evidence="1 2">
    <name type="scientific">Gluconobacter thailandicus NBRC 3257</name>
    <dbReference type="NCBI Taxonomy" id="1381097"/>
    <lineage>
        <taxon>Bacteria</taxon>
        <taxon>Pseudomonadati</taxon>
        <taxon>Pseudomonadota</taxon>
        <taxon>Alphaproteobacteria</taxon>
        <taxon>Acetobacterales</taxon>
        <taxon>Acetobacteraceae</taxon>
        <taxon>Gluconobacter</taxon>
    </lineage>
</organism>
<comment type="caution">
    <text evidence="1">The sequence shown here is derived from an EMBL/GenBank/DDBJ whole genome shotgun (WGS) entry which is preliminary data.</text>
</comment>
<gene>
    <name evidence="1" type="ORF">NBRC3257_2573</name>
</gene>
<dbReference type="EMBL" id="BASM01000031">
    <property type="protein sequence ID" value="GAD27574.1"/>
    <property type="molecule type" value="Genomic_DNA"/>
</dbReference>
<dbReference type="RefSeq" id="WP_007284336.1">
    <property type="nucleotide sequence ID" value="NZ_BASM01000031.1"/>
</dbReference>